<organism evidence="3 4">
    <name type="scientific">Zasmidium cellare</name>
    <name type="common">Wine cellar mold</name>
    <name type="synonym">Racodium cellare</name>
    <dbReference type="NCBI Taxonomy" id="395010"/>
    <lineage>
        <taxon>Eukaryota</taxon>
        <taxon>Fungi</taxon>
        <taxon>Dikarya</taxon>
        <taxon>Ascomycota</taxon>
        <taxon>Pezizomycotina</taxon>
        <taxon>Dothideomycetes</taxon>
        <taxon>Dothideomycetidae</taxon>
        <taxon>Mycosphaerellales</taxon>
        <taxon>Mycosphaerellaceae</taxon>
        <taxon>Zasmidium</taxon>
    </lineage>
</organism>
<dbReference type="InterPro" id="IPR008979">
    <property type="entry name" value="Galactose-bd-like_sf"/>
</dbReference>
<dbReference type="NCBIfam" id="TIGR00976">
    <property type="entry name" value="CocE_NonD"/>
    <property type="match status" value="1"/>
</dbReference>
<evidence type="ECO:0000313" key="4">
    <source>
        <dbReference type="Proteomes" id="UP001305779"/>
    </source>
</evidence>
<keyword evidence="4" id="KW-1185">Reference proteome</keyword>
<dbReference type="PANTHER" id="PTHR43056:SF10">
    <property type="entry name" value="COCE_NOND FAMILY, PUTATIVE (AFU_ORTHOLOGUE AFUA_7G00600)-RELATED"/>
    <property type="match status" value="1"/>
</dbReference>
<gene>
    <name evidence="3" type="ORF">PRZ48_009280</name>
</gene>
<dbReference type="Pfam" id="PF02129">
    <property type="entry name" value="Peptidase_S15"/>
    <property type="match status" value="1"/>
</dbReference>
<accession>A0ABR0EBA3</accession>
<dbReference type="InterPro" id="IPR000383">
    <property type="entry name" value="Xaa-Pro-like_dom"/>
</dbReference>
<comment type="caution">
    <text evidence="3">The sequence shown here is derived from an EMBL/GenBank/DDBJ whole genome shotgun (WGS) entry which is preliminary data.</text>
</comment>
<dbReference type="InterPro" id="IPR050585">
    <property type="entry name" value="Xaa-Pro_dipeptidyl-ppase/CocE"/>
</dbReference>
<evidence type="ECO:0000313" key="3">
    <source>
        <dbReference type="EMBL" id="KAK4498770.1"/>
    </source>
</evidence>
<dbReference type="InterPro" id="IPR013736">
    <property type="entry name" value="Xaa-Pro_dipept_C"/>
</dbReference>
<evidence type="ECO:0000256" key="1">
    <source>
        <dbReference type="ARBA" id="ARBA00022801"/>
    </source>
</evidence>
<proteinExistence type="predicted"/>
<dbReference type="InterPro" id="IPR005674">
    <property type="entry name" value="CocE/Ser_esterase"/>
</dbReference>
<feature type="domain" description="Xaa-Pro dipeptidyl-peptidase C-terminal" evidence="2">
    <location>
        <begin position="320"/>
        <end position="555"/>
    </location>
</feature>
<dbReference type="SUPFAM" id="SSF49785">
    <property type="entry name" value="Galactose-binding domain-like"/>
    <property type="match status" value="1"/>
</dbReference>
<sequence>MTQHFELPNASSGAKELNGCTRFKDVFIPLRDGIKICADIFLLTSSIKSGEKVPVLTSLGPYGKDSNSAVFGLPKTDIYANMYKSIKPGGEDSVFEVVHPLTWCKEFEYALVRCGTRGTGKSEGPLDPFGLRRSEQIGDDAEGQDLYDIIEWIGVQPWNSGRVAMTGISYFGMVGYWAAIQQPPHLTCVVSYESLSDMYQGVRVGGVYSSNFHEHWYHNIVEPQGRKLGPNEEPRADYNKILETAEYPDQGPWPALARARDLSKIEVPFYSAGNWTDAELHLPGNINAFNAMSSKYKWLEMHTGNHLGAYYEDDHVQYQKKFLDYFMKDKHDNGQLDVPRVRLLIRQEEGDFFRAEKTFPVPDANNVDWFFTADQQLSEAAPTTPPKAFEYPGLSGSVVFETEPLKSKIEILGTPYLEVEVATEAQDLDLFVYLRSIKISGEPVIVRGNHDEPSVSFCRGFWRLSHRDENKGFPEYQVPHQQFAKKADVEKDKTYRVTVPLHPTSFVLRPGTKLQVEVGSVDEKAMIPPMRHEGGDRTKERFEGKNVFFSNGRIVIPTVER</sequence>
<dbReference type="InterPro" id="IPR029058">
    <property type="entry name" value="AB_hydrolase_fold"/>
</dbReference>
<dbReference type="Gene3D" id="1.10.3020.20">
    <property type="match status" value="1"/>
</dbReference>
<dbReference type="Gene3D" id="2.60.120.260">
    <property type="entry name" value="Galactose-binding domain-like"/>
    <property type="match status" value="1"/>
</dbReference>
<protein>
    <recommendedName>
        <fullName evidence="2">Xaa-Pro dipeptidyl-peptidase C-terminal domain-containing protein</fullName>
    </recommendedName>
</protein>
<keyword evidence="1" id="KW-0378">Hydrolase</keyword>
<dbReference type="EMBL" id="JAXOVC010000007">
    <property type="protein sequence ID" value="KAK4498770.1"/>
    <property type="molecule type" value="Genomic_DNA"/>
</dbReference>
<dbReference type="PANTHER" id="PTHR43056">
    <property type="entry name" value="PEPTIDASE S9 PROLYL OLIGOPEPTIDASE"/>
    <property type="match status" value="1"/>
</dbReference>
<dbReference type="SMART" id="SM00939">
    <property type="entry name" value="PepX_C"/>
    <property type="match status" value="1"/>
</dbReference>
<dbReference type="Gene3D" id="3.40.50.1820">
    <property type="entry name" value="alpha/beta hydrolase"/>
    <property type="match status" value="1"/>
</dbReference>
<dbReference type="SUPFAM" id="SSF53474">
    <property type="entry name" value="alpha/beta-Hydrolases"/>
    <property type="match status" value="1"/>
</dbReference>
<dbReference type="Proteomes" id="UP001305779">
    <property type="component" value="Unassembled WGS sequence"/>
</dbReference>
<dbReference type="Pfam" id="PF08530">
    <property type="entry name" value="PepX_C"/>
    <property type="match status" value="1"/>
</dbReference>
<name>A0ABR0EBA3_ZASCE</name>
<evidence type="ECO:0000259" key="2">
    <source>
        <dbReference type="SMART" id="SM00939"/>
    </source>
</evidence>
<reference evidence="3 4" key="1">
    <citation type="journal article" date="2023" name="G3 (Bethesda)">
        <title>A chromosome-level genome assembly of Zasmidium syzygii isolated from banana leaves.</title>
        <authorList>
            <person name="van Westerhoven A.C."/>
            <person name="Mehrabi R."/>
            <person name="Talebi R."/>
            <person name="Steentjes M.B.F."/>
            <person name="Corcolon B."/>
            <person name="Chong P.A."/>
            <person name="Kema G.H.J."/>
            <person name="Seidl M.F."/>
        </authorList>
    </citation>
    <scope>NUCLEOTIDE SEQUENCE [LARGE SCALE GENOMIC DNA]</scope>
    <source>
        <strain evidence="3 4">P124</strain>
    </source>
</reference>